<dbReference type="EMBL" id="OR756649">
    <property type="protein sequence ID" value="WZE63487.1"/>
    <property type="molecule type" value="Genomic_DNA"/>
</dbReference>
<name>A0AAU6R6A5_9CAUD</name>
<organism evidence="1">
    <name type="scientific">Micrococcus phage Kurnik</name>
    <dbReference type="NCBI Taxonomy" id="3092208"/>
    <lineage>
        <taxon>Viruses</taxon>
        <taxon>Duplodnaviria</taxon>
        <taxon>Heunggongvirae</taxon>
        <taxon>Uroviricota</taxon>
        <taxon>Caudoviricetes</taxon>
    </lineage>
</organism>
<evidence type="ECO:0008006" key="2">
    <source>
        <dbReference type="Google" id="ProtNLM"/>
    </source>
</evidence>
<reference evidence="1" key="1">
    <citation type="submission" date="2023-10" db="EMBL/GenBank/DDBJ databases">
        <title>Two new lytic phages for Micrococcus sp. strain 1402.</title>
        <authorList>
            <person name="Petrzik K."/>
        </authorList>
    </citation>
    <scope>NUCLEOTIDE SEQUENCE</scope>
</reference>
<sequence length="118" mass="13564">MTLTAEDREIVKSWRLGFGSPGKVMQLDLPREVRGPYGEHVLSYSFLGFKAGQRVELDGRFLANRVQWATEYKWEILRFCTSLETGFQWVELYGGSPKWAHVFAVCPEALKVDAPPRR</sequence>
<accession>A0AAU6R6A5</accession>
<evidence type="ECO:0000313" key="1">
    <source>
        <dbReference type="EMBL" id="WZE63487.1"/>
    </source>
</evidence>
<proteinExistence type="predicted"/>
<protein>
    <recommendedName>
        <fullName evidence="2">Minor tail protein</fullName>
    </recommendedName>
</protein>